<sequence>MRAVQSSPRLTRRAAGFSMIEVLVAIAVIGIGLLGLAALQIFSVKANQSANYRTQATALAYDLMDRMRANRPGVVAGQYYAAFSGGTGRCTGAAPTTGPLAARDLHEWKCAVRDQLPSGDGRVQMPGGRIIVSIRWADARWSAGDPTAEFTLTSSL</sequence>
<dbReference type="Pfam" id="PF07963">
    <property type="entry name" value="N_methyl"/>
    <property type="match status" value="1"/>
</dbReference>
<gene>
    <name evidence="3" type="primary">pilV</name>
    <name evidence="3" type="ORF">N4264_16345</name>
</gene>
<dbReference type="SUPFAM" id="SSF54523">
    <property type="entry name" value="Pili subunits"/>
    <property type="match status" value="1"/>
</dbReference>
<evidence type="ECO:0000259" key="2">
    <source>
        <dbReference type="Pfam" id="PF22150"/>
    </source>
</evidence>
<feature type="transmembrane region" description="Helical" evidence="1">
    <location>
        <begin position="20"/>
        <end position="42"/>
    </location>
</feature>
<reference evidence="3" key="1">
    <citation type="submission" date="2022-09" db="EMBL/GenBank/DDBJ databases">
        <title>Tahibacter sp. nov., isolated from a fresh water.</title>
        <authorList>
            <person name="Baek J.H."/>
            <person name="Lee J.K."/>
            <person name="Kim J.M."/>
            <person name="Jeon C.O."/>
        </authorList>
    </citation>
    <scope>NUCLEOTIDE SEQUENCE</scope>
    <source>
        <strain evidence="3">W38</strain>
    </source>
</reference>
<dbReference type="InterPro" id="IPR012902">
    <property type="entry name" value="N_methyl_site"/>
</dbReference>
<dbReference type="EMBL" id="CP104694">
    <property type="protein sequence ID" value="UXI66318.1"/>
    <property type="molecule type" value="Genomic_DNA"/>
</dbReference>
<evidence type="ECO:0000256" key="1">
    <source>
        <dbReference type="SAM" id="Phobius"/>
    </source>
</evidence>
<dbReference type="InterPro" id="IPR013362">
    <property type="entry name" value="Pilus_4_PilV"/>
</dbReference>
<evidence type="ECO:0000313" key="3">
    <source>
        <dbReference type="EMBL" id="UXI66318.1"/>
    </source>
</evidence>
<dbReference type="NCBIfam" id="TIGR02532">
    <property type="entry name" value="IV_pilin_GFxxxE"/>
    <property type="match status" value="1"/>
</dbReference>
<keyword evidence="4" id="KW-1185">Reference proteome</keyword>
<dbReference type="InterPro" id="IPR054402">
    <property type="entry name" value="Tt1218-like_dom"/>
</dbReference>
<name>A0ABY6B8B6_9GAMM</name>
<keyword evidence="1" id="KW-1133">Transmembrane helix</keyword>
<evidence type="ECO:0000313" key="4">
    <source>
        <dbReference type="Proteomes" id="UP001064632"/>
    </source>
</evidence>
<keyword evidence="1" id="KW-0472">Membrane</keyword>
<proteinExistence type="predicted"/>
<organism evidence="3 4">
    <name type="scientific">Tahibacter amnicola</name>
    <dbReference type="NCBI Taxonomy" id="2976241"/>
    <lineage>
        <taxon>Bacteria</taxon>
        <taxon>Pseudomonadati</taxon>
        <taxon>Pseudomonadota</taxon>
        <taxon>Gammaproteobacteria</taxon>
        <taxon>Lysobacterales</taxon>
        <taxon>Rhodanobacteraceae</taxon>
        <taxon>Tahibacter</taxon>
    </lineage>
</organism>
<dbReference type="NCBIfam" id="TIGR02523">
    <property type="entry name" value="type_IV_pilV"/>
    <property type="match status" value="1"/>
</dbReference>
<dbReference type="InterPro" id="IPR045584">
    <property type="entry name" value="Pilin-like"/>
</dbReference>
<keyword evidence="1" id="KW-0812">Transmembrane</keyword>
<protein>
    <submittedName>
        <fullName evidence="3">Type IV pilus modification protein PilV</fullName>
    </submittedName>
</protein>
<dbReference type="RefSeq" id="WP_261693302.1">
    <property type="nucleotide sequence ID" value="NZ_CP104694.1"/>
</dbReference>
<accession>A0ABY6B8B6</accession>
<feature type="domain" description="Type IV pilin Tt1218-like" evidence="2">
    <location>
        <begin position="38"/>
        <end position="82"/>
    </location>
</feature>
<dbReference type="Pfam" id="PF22150">
    <property type="entry name" value="Tt1218-like"/>
    <property type="match status" value="1"/>
</dbReference>
<dbReference type="Proteomes" id="UP001064632">
    <property type="component" value="Chromosome"/>
</dbReference>